<proteinExistence type="predicted"/>
<accession>A0A0F4LMW8</accession>
<dbReference type="EMBL" id="JXLG01000016">
    <property type="protein sequence ID" value="KJY59619.1"/>
    <property type="molecule type" value="Genomic_DNA"/>
</dbReference>
<keyword evidence="2" id="KW-0614">Plasmid</keyword>
<evidence type="ECO:0000313" key="3">
    <source>
        <dbReference type="Proteomes" id="UP000033682"/>
    </source>
</evidence>
<evidence type="ECO:0000256" key="1">
    <source>
        <dbReference type="SAM" id="Phobius"/>
    </source>
</evidence>
<dbReference type="RefSeq" id="WP_046308245.1">
    <property type="nucleotide sequence ID" value="NZ_KQ034005.1"/>
</dbReference>
<dbReference type="PATRIC" id="fig|303541.3.peg.20"/>
<reference evidence="2 3" key="1">
    <citation type="submission" date="2015-01" db="EMBL/GenBank/DDBJ databases">
        <title>Comparative genomics of the lactic acid bacteria isolated from the honey bee gut.</title>
        <authorList>
            <person name="Ellegaard K.M."/>
            <person name="Tamarit D."/>
            <person name="Javelind E."/>
            <person name="Olofsson T."/>
            <person name="Andersson S.G."/>
            <person name="Vasquez A."/>
        </authorList>
    </citation>
    <scope>NUCLEOTIDE SEQUENCE [LARGE SCALE GENOMIC DNA]</scope>
    <source>
        <strain evidence="2 3">Hma11</strain>
        <plasmid evidence="2">pHma11p1</plasmid>
    </source>
</reference>
<keyword evidence="1" id="KW-0472">Membrane</keyword>
<gene>
    <name evidence="2" type="ORF">JF72_14500</name>
</gene>
<sequence length="185" mass="21048">MIKDKLLIFLADANRYFDESNRSHSNYYFTHKGKHDFAMFQSLKLANFFSKANRVMTWVCLLFIIVGFSIVLSSLLGNNGKWRKNGWGMIISGYSWIVFSHVAIIAAPAIGNFGDFKIFIFAMTLVCQLFFFVAPPTLFTLASQNMEMYEMSQQPQLERDAQQKYSFIPITIIVGLVANIVGGLI</sequence>
<dbReference type="AlphaFoldDB" id="A0A0F4LMW8"/>
<name>A0A0F4LMW8_9LACO</name>
<organism evidence="2 3">
    <name type="scientific">Lactobacillus apis</name>
    <dbReference type="NCBI Taxonomy" id="303541"/>
    <lineage>
        <taxon>Bacteria</taxon>
        <taxon>Bacillati</taxon>
        <taxon>Bacillota</taxon>
        <taxon>Bacilli</taxon>
        <taxon>Lactobacillales</taxon>
        <taxon>Lactobacillaceae</taxon>
        <taxon>Lactobacillus</taxon>
    </lineage>
</organism>
<protein>
    <submittedName>
        <fullName evidence="2">Uncharacterized protein</fullName>
    </submittedName>
</protein>
<feature type="transmembrane region" description="Helical" evidence="1">
    <location>
        <begin position="165"/>
        <end position="184"/>
    </location>
</feature>
<dbReference type="HOGENOM" id="CLU_1459542_0_0_9"/>
<feature type="transmembrane region" description="Helical" evidence="1">
    <location>
        <begin position="116"/>
        <end position="144"/>
    </location>
</feature>
<comment type="caution">
    <text evidence="2">The sequence shown here is derived from an EMBL/GenBank/DDBJ whole genome shotgun (WGS) entry which is preliminary data.</text>
</comment>
<evidence type="ECO:0000313" key="2">
    <source>
        <dbReference type="EMBL" id="KJY59619.1"/>
    </source>
</evidence>
<geneLocation type="plasmid" evidence="2">
    <name>pHma11p1</name>
</geneLocation>
<keyword evidence="3" id="KW-1185">Reference proteome</keyword>
<feature type="transmembrane region" description="Helical" evidence="1">
    <location>
        <begin position="55"/>
        <end position="77"/>
    </location>
</feature>
<feature type="transmembrane region" description="Helical" evidence="1">
    <location>
        <begin position="89"/>
        <end position="110"/>
    </location>
</feature>
<keyword evidence="1" id="KW-0812">Transmembrane</keyword>
<keyword evidence="1" id="KW-1133">Transmembrane helix</keyword>
<dbReference type="Proteomes" id="UP000033682">
    <property type="component" value="Unassembled WGS sequence"/>
</dbReference>